<dbReference type="InterPro" id="IPR036388">
    <property type="entry name" value="WH-like_DNA-bd_sf"/>
</dbReference>
<dbReference type="CDD" id="cd06170">
    <property type="entry name" value="LuxR_C_like"/>
    <property type="match status" value="1"/>
</dbReference>
<dbReference type="InterPro" id="IPR039420">
    <property type="entry name" value="WalR-like"/>
</dbReference>
<dbReference type="RefSeq" id="WP_204018238.1">
    <property type="nucleotide sequence ID" value="NZ_BOOG01000055.1"/>
</dbReference>
<dbReference type="GO" id="GO:0003677">
    <property type="term" value="F:DNA binding"/>
    <property type="evidence" value="ECO:0007669"/>
    <property type="project" value="UniProtKB-KW"/>
</dbReference>
<dbReference type="InterPro" id="IPR000792">
    <property type="entry name" value="Tscrpt_reg_LuxR_C"/>
</dbReference>
<sequence length="113" mass="12202">MAYGDRETGLAVQHPAVIASLVSVFECFWKLGSPFLEENRASANEQALTSIRMSIIRLLADGETNEVIAKRIGISVRTCRAHISKVYEQLGARSRCQLGVLIANSGLLDLGAG</sequence>
<gene>
    <name evidence="5" type="ORF">Mth01_48340</name>
</gene>
<dbReference type="EMBL" id="BOOG01000055">
    <property type="protein sequence ID" value="GIH72581.1"/>
    <property type="molecule type" value="Genomic_DNA"/>
</dbReference>
<proteinExistence type="predicted"/>
<dbReference type="Proteomes" id="UP000610966">
    <property type="component" value="Unassembled WGS sequence"/>
</dbReference>
<dbReference type="InterPro" id="IPR016032">
    <property type="entry name" value="Sig_transdc_resp-reg_C-effctor"/>
</dbReference>
<feature type="domain" description="HTH luxR-type" evidence="4">
    <location>
        <begin position="41"/>
        <end position="106"/>
    </location>
</feature>
<keyword evidence="2" id="KW-0238">DNA-binding</keyword>
<organism evidence="5 6">
    <name type="scientific">Sphaerimonospora thailandensis</name>
    <dbReference type="NCBI Taxonomy" id="795644"/>
    <lineage>
        <taxon>Bacteria</taxon>
        <taxon>Bacillati</taxon>
        <taxon>Actinomycetota</taxon>
        <taxon>Actinomycetes</taxon>
        <taxon>Streptosporangiales</taxon>
        <taxon>Streptosporangiaceae</taxon>
        <taxon>Sphaerimonospora</taxon>
    </lineage>
</organism>
<evidence type="ECO:0000313" key="6">
    <source>
        <dbReference type="Proteomes" id="UP000610966"/>
    </source>
</evidence>
<keyword evidence="6" id="KW-1185">Reference proteome</keyword>
<dbReference type="Gene3D" id="1.10.10.10">
    <property type="entry name" value="Winged helix-like DNA-binding domain superfamily/Winged helix DNA-binding domain"/>
    <property type="match status" value="1"/>
</dbReference>
<evidence type="ECO:0000259" key="4">
    <source>
        <dbReference type="PROSITE" id="PS50043"/>
    </source>
</evidence>
<name>A0A8J3RAR9_9ACTN</name>
<protein>
    <recommendedName>
        <fullName evidence="4">HTH luxR-type domain-containing protein</fullName>
    </recommendedName>
</protein>
<reference evidence="5" key="1">
    <citation type="submission" date="2021-01" db="EMBL/GenBank/DDBJ databases">
        <title>Whole genome shotgun sequence of Sphaerimonospora thailandensis NBRC 107569.</title>
        <authorList>
            <person name="Komaki H."/>
            <person name="Tamura T."/>
        </authorList>
    </citation>
    <scope>NUCLEOTIDE SEQUENCE</scope>
    <source>
        <strain evidence="5">NBRC 107569</strain>
    </source>
</reference>
<keyword evidence="1" id="KW-0805">Transcription regulation</keyword>
<dbReference type="SUPFAM" id="SSF46894">
    <property type="entry name" value="C-terminal effector domain of the bipartite response regulators"/>
    <property type="match status" value="1"/>
</dbReference>
<evidence type="ECO:0000256" key="1">
    <source>
        <dbReference type="ARBA" id="ARBA00023015"/>
    </source>
</evidence>
<dbReference type="SMART" id="SM00421">
    <property type="entry name" value="HTH_LUXR"/>
    <property type="match status" value="1"/>
</dbReference>
<dbReference type="PANTHER" id="PTHR43214:SF24">
    <property type="entry name" value="TRANSCRIPTIONAL REGULATORY PROTEIN NARL-RELATED"/>
    <property type="match status" value="1"/>
</dbReference>
<comment type="caution">
    <text evidence="5">The sequence shown here is derived from an EMBL/GenBank/DDBJ whole genome shotgun (WGS) entry which is preliminary data.</text>
</comment>
<evidence type="ECO:0000256" key="2">
    <source>
        <dbReference type="ARBA" id="ARBA00023125"/>
    </source>
</evidence>
<evidence type="ECO:0000313" key="5">
    <source>
        <dbReference type="EMBL" id="GIH72581.1"/>
    </source>
</evidence>
<dbReference type="GO" id="GO:0006355">
    <property type="term" value="P:regulation of DNA-templated transcription"/>
    <property type="evidence" value="ECO:0007669"/>
    <property type="project" value="InterPro"/>
</dbReference>
<dbReference type="PRINTS" id="PR00038">
    <property type="entry name" value="HTHLUXR"/>
</dbReference>
<dbReference type="Pfam" id="PF00196">
    <property type="entry name" value="GerE"/>
    <property type="match status" value="1"/>
</dbReference>
<dbReference type="AlphaFoldDB" id="A0A8J3RAR9"/>
<evidence type="ECO:0000256" key="3">
    <source>
        <dbReference type="ARBA" id="ARBA00023163"/>
    </source>
</evidence>
<dbReference type="PANTHER" id="PTHR43214">
    <property type="entry name" value="TWO-COMPONENT RESPONSE REGULATOR"/>
    <property type="match status" value="1"/>
</dbReference>
<accession>A0A8J3RAR9</accession>
<dbReference type="PROSITE" id="PS50043">
    <property type="entry name" value="HTH_LUXR_2"/>
    <property type="match status" value="1"/>
</dbReference>
<keyword evidence="3" id="KW-0804">Transcription</keyword>